<dbReference type="Pfam" id="PF01627">
    <property type="entry name" value="Hpt"/>
    <property type="match status" value="1"/>
</dbReference>
<comment type="caution">
    <text evidence="9">The sequence shown here is derived from an EMBL/GenBank/DDBJ whole genome shotgun (WGS) entry which is preliminary data.</text>
</comment>
<dbReference type="GO" id="GO:0009736">
    <property type="term" value="P:cytokinin-activated signaling pathway"/>
    <property type="evidence" value="ECO:0007669"/>
    <property type="project" value="UniProtKB-KW"/>
</dbReference>
<keyword evidence="10" id="KW-1185">Reference proteome</keyword>
<evidence type="ECO:0000256" key="6">
    <source>
        <dbReference type="PROSITE-ProRule" id="PRU00110"/>
    </source>
</evidence>
<dbReference type="Gene3D" id="1.20.120.160">
    <property type="entry name" value="HPT domain"/>
    <property type="match status" value="1"/>
</dbReference>
<dbReference type="SUPFAM" id="SSF47226">
    <property type="entry name" value="Histidine-containing phosphotransfer domain, HPT domain"/>
    <property type="match status" value="1"/>
</dbReference>
<dbReference type="PANTHER" id="PTHR28242:SF41">
    <property type="entry name" value="HISTIDINE CONTAINING PHOSPHOTRANSFER PROTEIN"/>
    <property type="match status" value="1"/>
</dbReference>
<dbReference type="Proteomes" id="UP001457282">
    <property type="component" value="Unassembled WGS sequence"/>
</dbReference>
<proteinExistence type="predicted"/>
<sequence>MEDNKVLRQQLATMRQSFFDEGILDKHYVQVEELEDKDNPHFAEEVMTMFFRDSTKLIATVEHALEKSPCDLPKMDKYLHQLKGSSSSVGASTVWSAINKLREILKDGDIERFKTQFLCLRDEHEKLKGNLEPYFQLLRQVGPVETAQRPM</sequence>
<keyword evidence="1" id="KW-0963">Cytoplasm</keyword>
<dbReference type="InterPro" id="IPR036641">
    <property type="entry name" value="HPT_dom_sf"/>
</dbReference>
<dbReference type="InterPro" id="IPR045871">
    <property type="entry name" value="AHP1-5/YPD1"/>
</dbReference>
<keyword evidence="4 7" id="KW-0902">Two-component regulatory system</keyword>
<keyword evidence="3" id="KW-0007">Acetylation</keyword>
<dbReference type="EMBL" id="JBEDUW010000001">
    <property type="protein sequence ID" value="KAK9947836.1"/>
    <property type="molecule type" value="Genomic_DNA"/>
</dbReference>
<evidence type="ECO:0000259" key="8">
    <source>
        <dbReference type="PROSITE" id="PS50894"/>
    </source>
</evidence>
<evidence type="ECO:0000313" key="10">
    <source>
        <dbReference type="Proteomes" id="UP001457282"/>
    </source>
</evidence>
<gene>
    <name evidence="9" type="ORF">M0R45_003437</name>
</gene>
<dbReference type="GO" id="GO:0000160">
    <property type="term" value="P:phosphorelay signal transduction system"/>
    <property type="evidence" value="ECO:0007669"/>
    <property type="project" value="UniProtKB-UniRule"/>
</dbReference>
<dbReference type="AlphaFoldDB" id="A0AAW1YF61"/>
<organism evidence="9 10">
    <name type="scientific">Rubus argutus</name>
    <name type="common">Southern blackberry</name>
    <dbReference type="NCBI Taxonomy" id="59490"/>
    <lineage>
        <taxon>Eukaryota</taxon>
        <taxon>Viridiplantae</taxon>
        <taxon>Streptophyta</taxon>
        <taxon>Embryophyta</taxon>
        <taxon>Tracheophyta</taxon>
        <taxon>Spermatophyta</taxon>
        <taxon>Magnoliopsida</taxon>
        <taxon>eudicotyledons</taxon>
        <taxon>Gunneridae</taxon>
        <taxon>Pentapetalae</taxon>
        <taxon>rosids</taxon>
        <taxon>fabids</taxon>
        <taxon>Rosales</taxon>
        <taxon>Rosaceae</taxon>
        <taxon>Rosoideae</taxon>
        <taxon>Rosoideae incertae sedis</taxon>
        <taxon>Rubus</taxon>
    </lineage>
</organism>
<dbReference type="FunFam" id="1.20.120.160:FF:000001">
    <property type="entry name" value="Histidine-containing phosphotransfer protein 1"/>
    <property type="match status" value="1"/>
</dbReference>
<name>A0AAW1YF61_RUBAR</name>
<evidence type="ECO:0000256" key="2">
    <source>
        <dbReference type="ARBA" id="ARBA00022864"/>
    </source>
</evidence>
<dbReference type="GO" id="GO:0005634">
    <property type="term" value="C:nucleus"/>
    <property type="evidence" value="ECO:0007669"/>
    <property type="project" value="UniProtKB-SubCell"/>
</dbReference>
<dbReference type="GO" id="GO:0009927">
    <property type="term" value="F:histidine phosphotransfer kinase activity"/>
    <property type="evidence" value="ECO:0007669"/>
    <property type="project" value="UniProtKB-UniRule"/>
</dbReference>
<dbReference type="GO" id="GO:0005829">
    <property type="term" value="C:cytosol"/>
    <property type="evidence" value="ECO:0007669"/>
    <property type="project" value="UniProtKB-SubCell"/>
</dbReference>
<comment type="subcellular location">
    <subcellularLocation>
        <location evidence="7">Cytoplasm</location>
        <location evidence="7">Cytosol</location>
    </subcellularLocation>
    <subcellularLocation>
        <location evidence="7">Nucleus</location>
    </subcellularLocation>
</comment>
<dbReference type="PANTHER" id="PTHR28242">
    <property type="entry name" value="PHOSPHORELAY INTERMEDIATE PROTEIN YPD1"/>
    <property type="match status" value="1"/>
</dbReference>
<dbReference type="PROSITE" id="PS50894">
    <property type="entry name" value="HPT"/>
    <property type="match status" value="1"/>
</dbReference>
<keyword evidence="2 7" id="KW-0932">Cytokinin signaling pathway</keyword>
<evidence type="ECO:0000256" key="1">
    <source>
        <dbReference type="ARBA" id="ARBA00022490"/>
    </source>
</evidence>
<evidence type="ECO:0000313" key="9">
    <source>
        <dbReference type="EMBL" id="KAK9947836.1"/>
    </source>
</evidence>
<protein>
    <recommendedName>
        <fullName evidence="7">Histidine-containing phosphotransfer protein</fullName>
    </recommendedName>
</protein>
<reference evidence="9 10" key="1">
    <citation type="journal article" date="2023" name="G3 (Bethesda)">
        <title>A chromosome-length genome assembly and annotation of blackberry (Rubus argutus, cv. 'Hillquist').</title>
        <authorList>
            <person name="Bruna T."/>
            <person name="Aryal R."/>
            <person name="Dudchenko O."/>
            <person name="Sargent D.J."/>
            <person name="Mead D."/>
            <person name="Buti M."/>
            <person name="Cavallini A."/>
            <person name="Hytonen T."/>
            <person name="Andres J."/>
            <person name="Pham M."/>
            <person name="Weisz D."/>
            <person name="Mascagni F."/>
            <person name="Usai G."/>
            <person name="Natali L."/>
            <person name="Bassil N."/>
            <person name="Fernandez G.E."/>
            <person name="Lomsadze A."/>
            <person name="Armour M."/>
            <person name="Olukolu B."/>
            <person name="Poorten T."/>
            <person name="Britton C."/>
            <person name="Davik J."/>
            <person name="Ashrafi H."/>
            <person name="Aiden E.L."/>
            <person name="Borodovsky M."/>
            <person name="Worthington M."/>
        </authorList>
    </citation>
    <scope>NUCLEOTIDE SEQUENCE [LARGE SCALE GENOMIC DNA]</scope>
    <source>
        <strain evidence="9">PI 553951</strain>
    </source>
</reference>
<dbReference type="InterPro" id="IPR008207">
    <property type="entry name" value="Sig_transdc_His_kin_Hpt_dom"/>
</dbReference>
<comment type="function">
    <text evidence="7">Functions as a two-component phosphorelay mediators between cytokinin sensor histidine kinases and response regulators (B-type ARRs). Plays an important role in propagating cytokinin signal transduction.</text>
</comment>
<comment type="domain">
    <text evidence="7">Histidine-containing phosphotransfer domain (HPt) contains an active histidine that mediates the phosphotransfer.</text>
</comment>
<evidence type="ECO:0000256" key="4">
    <source>
        <dbReference type="ARBA" id="ARBA00023012"/>
    </source>
</evidence>
<accession>A0AAW1YF61</accession>
<evidence type="ECO:0000256" key="3">
    <source>
        <dbReference type="ARBA" id="ARBA00022990"/>
    </source>
</evidence>
<feature type="modified residue" description="Phosphohistidine" evidence="6">
    <location>
        <position position="80"/>
    </location>
</feature>
<dbReference type="GO" id="GO:0043424">
    <property type="term" value="F:protein histidine kinase binding"/>
    <property type="evidence" value="ECO:0007669"/>
    <property type="project" value="UniProtKB-UniRule"/>
</dbReference>
<evidence type="ECO:0000256" key="7">
    <source>
        <dbReference type="RuleBase" id="RU369004"/>
    </source>
</evidence>
<keyword evidence="5" id="KW-0539">Nucleus</keyword>
<keyword evidence="6" id="KW-0597">Phosphoprotein</keyword>
<feature type="domain" description="HPt" evidence="8">
    <location>
        <begin position="39"/>
        <end position="141"/>
    </location>
</feature>
<evidence type="ECO:0000256" key="5">
    <source>
        <dbReference type="ARBA" id="ARBA00023242"/>
    </source>
</evidence>